<dbReference type="AlphaFoldDB" id="A0A426Z6W7"/>
<dbReference type="Proteomes" id="UP000287651">
    <property type="component" value="Unassembled WGS sequence"/>
</dbReference>
<dbReference type="EMBL" id="AMZH03008097">
    <property type="protein sequence ID" value="RRT59715.1"/>
    <property type="molecule type" value="Genomic_DNA"/>
</dbReference>
<evidence type="ECO:0000313" key="2">
    <source>
        <dbReference type="EMBL" id="RRT59715.1"/>
    </source>
</evidence>
<evidence type="ECO:0000313" key="3">
    <source>
        <dbReference type="Proteomes" id="UP000287651"/>
    </source>
</evidence>
<comment type="caution">
    <text evidence="2">The sequence shown here is derived from an EMBL/GenBank/DDBJ whole genome shotgun (WGS) entry which is preliminary data.</text>
</comment>
<accession>A0A426Z6W7</accession>
<organism evidence="2 3">
    <name type="scientific">Ensete ventricosum</name>
    <name type="common">Abyssinian banana</name>
    <name type="synonym">Musa ensete</name>
    <dbReference type="NCBI Taxonomy" id="4639"/>
    <lineage>
        <taxon>Eukaryota</taxon>
        <taxon>Viridiplantae</taxon>
        <taxon>Streptophyta</taxon>
        <taxon>Embryophyta</taxon>
        <taxon>Tracheophyta</taxon>
        <taxon>Spermatophyta</taxon>
        <taxon>Magnoliopsida</taxon>
        <taxon>Liliopsida</taxon>
        <taxon>Zingiberales</taxon>
        <taxon>Musaceae</taxon>
        <taxon>Ensete</taxon>
    </lineage>
</organism>
<evidence type="ECO:0000256" key="1">
    <source>
        <dbReference type="SAM" id="MobiDB-lite"/>
    </source>
</evidence>
<name>A0A426Z6W7_ENSVE</name>
<gene>
    <name evidence="2" type="ORF">B296_00045596</name>
</gene>
<protein>
    <submittedName>
        <fullName evidence="2">Uncharacterized protein</fullName>
    </submittedName>
</protein>
<sequence length="217" mass="24096">MTFWTEGRLARLHYVPIEMAAMHEVLDLVLQIISLLGIVPVVTVEATIMSAISVLSSRPHRVGNFEESPLSDLEKDLRPSGVERDIGQSRNGLVASLYPPPLEPMGRGGSLHKRPEEVGRPNLDHESLNVQRWVRIGNDPNFVCETGEVLAEVFLLFLPHPEEGYDGWLWSCAREKVGIKLPCELIERVNGGGWQPVVPSSGDPLKSRRESPTCYGV</sequence>
<proteinExistence type="predicted"/>
<reference evidence="2 3" key="1">
    <citation type="journal article" date="2014" name="Agronomy (Basel)">
        <title>A Draft Genome Sequence for Ensete ventricosum, the Drought-Tolerant Tree Against Hunger.</title>
        <authorList>
            <person name="Harrison J."/>
            <person name="Moore K.A."/>
            <person name="Paszkiewicz K."/>
            <person name="Jones T."/>
            <person name="Grant M."/>
            <person name="Ambacheew D."/>
            <person name="Muzemil S."/>
            <person name="Studholme D.J."/>
        </authorList>
    </citation>
    <scope>NUCLEOTIDE SEQUENCE [LARGE SCALE GENOMIC DNA]</scope>
</reference>
<feature type="region of interest" description="Disordered" evidence="1">
    <location>
        <begin position="197"/>
        <end position="217"/>
    </location>
</feature>